<reference evidence="1 2" key="1">
    <citation type="submission" date="2020-12" db="EMBL/GenBank/DDBJ databases">
        <title>Halosimplex halophilum sp. nov. and Halosimplex salinum sp. nov., two new members of the genus Halosimplex.</title>
        <authorList>
            <person name="Cui H.L."/>
        </authorList>
    </citation>
    <scope>NUCLEOTIDE SEQUENCE [LARGE SCALE GENOMIC DNA]</scope>
    <source>
        <strain evidence="1 2">YGH94</strain>
    </source>
</reference>
<dbReference type="AlphaFoldDB" id="A0A7U3WBK1"/>
<dbReference type="EMBL" id="CP065856">
    <property type="protein sequence ID" value="QPV64996.1"/>
    <property type="molecule type" value="Genomic_DNA"/>
</dbReference>
<name>A0A7U3WBK1_9EURY</name>
<keyword evidence="2" id="KW-1185">Reference proteome</keyword>
<dbReference type="SUPFAM" id="SSF48208">
    <property type="entry name" value="Six-hairpin glycosidases"/>
    <property type="match status" value="1"/>
</dbReference>
<gene>
    <name evidence="1" type="ORF">I7X12_00895</name>
</gene>
<dbReference type="GO" id="GO:0005975">
    <property type="term" value="P:carbohydrate metabolic process"/>
    <property type="evidence" value="ECO:0007669"/>
    <property type="project" value="InterPro"/>
</dbReference>
<sequence>MRPTFEDTLAYARERDYTGWDLYDGESSRILRALPVDSKWLNLAFQQSVRRSPVNVRPLLFVEQRPNPMGTALFSMANLTAYDVTGDERYRADARRLADWVVENQVDGYGGFCVGHSHPLQGLSKRTTPDIPGVVGTSWATKALIAAGDRFDGPYHEVARSAADFVFESLDYGEAPTGARIDYKATDTGDHYTLNANALGARLLVDLYDAFGDATHRARAERILEYVAAQQTDRGGWMYRDPPEASHLSMDNFHNGFIVQSFLRYREVCDPEAFATTVDDAVAFYRELFTADGAPHFDESNVYPRDVHSSSQGAIVFSMLGEFDRAETILRWARENLSDGQGRFFHEQRRFYTDRTTLMRWCQAWMAYAMGEYLRRSETATASGRVPA</sequence>
<evidence type="ECO:0000313" key="2">
    <source>
        <dbReference type="Proteomes" id="UP000595001"/>
    </source>
</evidence>
<dbReference type="OrthoDB" id="210950at2157"/>
<dbReference type="KEGG" id="hlt:I7X12_00895"/>
<protein>
    <submittedName>
        <fullName evidence="1">Antibiotic ABC transporter permease</fullName>
    </submittedName>
</protein>
<dbReference type="Proteomes" id="UP000595001">
    <property type="component" value="Chromosome"/>
</dbReference>
<dbReference type="InterPro" id="IPR008928">
    <property type="entry name" value="6-hairpin_glycosidase_sf"/>
</dbReference>
<evidence type="ECO:0000313" key="1">
    <source>
        <dbReference type="EMBL" id="QPV64996.1"/>
    </source>
</evidence>
<accession>A0A7U3WBK1</accession>
<dbReference type="InterPro" id="IPR012341">
    <property type="entry name" value="6hp_glycosidase-like_sf"/>
</dbReference>
<proteinExistence type="predicted"/>
<organism evidence="1 2">
    <name type="scientific">Halosimplex litoreum</name>
    <dbReference type="NCBI Taxonomy" id="1198301"/>
    <lineage>
        <taxon>Archaea</taxon>
        <taxon>Methanobacteriati</taxon>
        <taxon>Methanobacteriota</taxon>
        <taxon>Stenosarchaea group</taxon>
        <taxon>Halobacteria</taxon>
        <taxon>Halobacteriales</taxon>
        <taxon>Haloarculaceae</taxon>
        <taxon>Halosimplex</taxon>
    </lineage>
</organism>
<dbReference type="Gene3D" id="1.50.10.10">
    <property type="match status" value="1"/>
</dbReference>